<feature type="domain" description="Glycosyltransferase subfamily 4-like N-terminal" evidence="4">
    <location>
        <begin position="14"/>
        <end position="212"/>
    </location>
</feature>
<keyword evidence="1 5" id="KW-0328">Glycosyltransferase</keyword>
<dbReference type="SUPFAM" id="SSF53756">
    <property type="entry name" value="UDP-Glycosyltransferase/glycogen phosphorylase"/>
    <property type="match status" value="1"/>
</dbReference>
<dbReference type="RefSeq" id="WP_156062965.1">
    <property type="nucleotide sequence ID" value="NZ_CABWIH010000027.1"/>
</dbReference>
<proteinExistence type="predicted"/>
<feature type="domain" description="Glycosyl transferase family 1" evidence="3">
    <location>
        <begin position="231"/>
        <end position="377"/>
    </location>
</feature>
<evidence type="ECO:0000259" key="4">
    <source>
        <dbReference type="Pfam" id="PF13439"/>
    </source>
</evidence>
<dbReference type="AlphaFoldDB" id="A0A5K1IPC2"/>
<sequence>MKILQVSKFLVRRGGVETYLLDLGSLLENAGHEVQYFGMDDPNKLVGNKWGIYAPAMELGGAQGLDRVRDIGRSIDSVENGRRMARLLDAFQPDIVHFNNIHYHLTPSVIRAAFEYKSRSNHPVGLVMTMHDYHSVVPCDGCMNNRTYEICDRCLDGHFARCAFRGCTRGGRAKSAVAAIEASYWRRRRVYGMLDAVICPSKYMKDKFDRVGDFAGLTLHLPNFTNLERRSYAKDRYVLYFGAYNRDKGVGTLLEVAKKHPEIPFKFAGKGPYASSMVGIPNVEDLGFNTGEVLHAIVGRATLTVMPSEWLENSPFAVLEALCSGTPVLGARIGGIPELIYEGVTGELFEFRNSSDLESKLILLWNDPERCSRYAANCASFEPMSPGRYLDALTEIYAGAMKRKAEEFSK</sequence>
<evidence type="ECO:0000256" key="1">
    <source>
        <dbReference type="ARBA" id="ARBA00022676"/>
    </source>
</evidence>
<evidence type="ECO:0000256" key="2">
    <source>
        <dbReference type="ARBA" id="ARBA00022679"/>
    </source>
</evidence>
<dbReference type="PANTHER" id="PTHR45947:SF13">
    <property type="entry name" value="TRANSFERASE"/>
    <property type="match status" value="1"/>
</dbReference>
<dbReference type="Gene3D" id="3.40.50.2000">
    <property type="entry name" value="Glycogen Phosphorylase B"/>
    <property type="match status" value="2"/>
</dbReference>
<evidence type="ECO:0000259" key="3">
    <source>
        <dbReference type="Pfam" id="PF00534"/>
    </source>
</evidence>
<dbReference type="InterPro" id="IPR050194">
    <property type="entry name" value="Glycosyltransferase_grp1"/>
</dbReference>
<dbReference type="EMBL" id="CABWIH010000027">
    <property type="protein sequence ID" value="VWL90141.1"/>
    <property type="molecule type" value="Genomic_DNA"/>
</dbReference>
<gene>
    <name evidence="5" type="primary">kanE</name>
    <name evidence="5" type="ORF">LMKDKBCB_01233</name>
</gene>
<dbReference type="Pfam" id="PF00534">
    <property type="entry name" value="Glycos_transf_1"/>
    <property type="match status" value="1"/>
</dbReference>
<dbReference type="InterPro" id="IPR028098">
    <property type="entry name" value="Glyco_trans_4-like_N"/>
</dbReference>
<name>A0A5K1IPC2_9ACTN</name>
<dbReference type="Pfam" id="PF13439">
    <property type="entry name" value="Glyco_transf_4"/>
    <property type="match status" value="1"/>
</dbReference>
<dbReference type="PANTHER" id="PTHR45947">
    <property type="entry name" value="SULFOQUINOVOSYL TRANSFERASE SQD2"/>
    <property type="match status" value="1"/>
</dbReference>
<accession>A0A5K1IPC2</accession>
<reference evidence="5 6" key="1">
    <citation type="submission" date="2019-10" db="EMBL/GenBank/DDBJ databases">
        <authorList>
            <person name="Wolf R A."/>
        </authorList>
    </citation>
    <scope>NUCLEOTIDE SEQUENCE [LARGE SCALE GENOMIC DNA]</scope>
    <source>
        <strain evidence="5">Collinsella_aerofaciens_AK_138A</strain>
    </source>
</reference>
<dbReference type="Proteomes" id="UP000330807">
    <property type="component" value="Unassembled WGS sequence"/>
</dbReference>
<keyword evidence="2 5" id="KW-0808">Transferase</keyword>
<dbReference type="GO" id="GO:1901137">
    <property type="term" value="P:carbohydrate derivative biosynthetic process"/>
    <property type="evidence" value="ECO:0007669"/>
    <property type="project" value="UniProtKB-ARBA"/>
</dbReference>
<evidence type="ECO:0000313" key="6">
    <source>
        <dbReference type="Proteomes" id="UP000330807"/>
    </source>
</evidence>
<dbReference type="GO" id="GO:0016757">
    <property type="term" value="F:glycosyltransferase activity"/>
    <property type="evidence" value="ECO:0007669"/>
    <property type="project" value="UniProtKB-KW"/>
</dbReference>
<dbReference type="InterPro" id="IPR001296">
    <property type="entry name" value="Glyco_trans_1"/>
</dbReference>
<evidence type="ECO:0000313" key="5">
    <source>
        <dbReference type="EMBL" id="VWL90141.1"/>
    </source>
</evidence>
<dbReference type="EC" id="2.4.1.301" evidence="5"/>
<organism evidence="5 6">
    <name type="scientific">Collinsella aerofaciens</name>
    <dbReference type="NCBI Taxonomy" id="74426"/>
    <lineage>
        <taxon>Bacteria</taxon>
        <taxon>Bacillati</taxon>
        <taxon>Actinomycetota</taxon>
        <taxon>Coriobacteriia</taxon>
        <taxon>Coriobacteriales</taxon>
        <taxon>Coriobacteriaceae</taxon>
        <taxon>Collinsella</taxon>
    </lineage>
</organism>
<protein>
    <submittedName>
        <fullName evidence="5">Alpha-D-kanosaminyltransferase</fullName>
        <ecNumber evidence="5">2.4.1.301</ecNumber>
    </submittedName>
</protein>